<keyword evidence="3" id="KW-0614">Plasmid</keyword>
<feature type="transmembrane region" description="Helical" evidence="1">
    <location>
        <begin position="48"/>
        <end position="65"/>
    </location>
</feature>
<reference evidence="3" key="1">
    <citation type="submission" date="2021-03" db="EMBL/GenBank/DDBJ databases">
        <title>Complete Genome of Pseudoalteromonas xiamenensis STKMTI.2, a new potential marine bacterium producing anti-Vibrio compounds.</title>
        <authorList>
            <person name="Handayani D.P."/>
            <person name="Isnansetyo A."/>
            <person name="Istiqomah I."/>
            <person name="Jumina J."/>
        </authorList>
    </citation>
    <scope>NUCLEOTIDE SEQUENCE</scope>
    <source>
        <strain evidence="3">STKMTI.2</strain>
        <plasmid evidence="3">unnamed5</plasmid>
    </source>
</reference>
<feature type="transmembrane region" description="Helical" evidence="1">
    <location>
        <begin position="122"/>
        <end position="140"/>
    </location>
</feature>
<geneLocation type="plasmid" evidence="3 4">
    <name>unnamed5</name>
</geneLocation>
<dbReference type="RefSeq" id="WP_208844931.1">
    <property type="nucleotide sequence ID" value="NZ_CP072135.1"/>
</dbReference>
<organism evidence="3 4">
    <name type="scientific">Pseudoalteromonas xiamenensis</name>
    <dbReference type="NCBI Taxonomy" id="882626"/>
    <lineage>
        <taxon>Bacteria</taxon>
        <taxon>Pseudomonadati</taxon>
        <taxon>Pseudomonadota</taxon>
        <taxon>Gammaproteobacteria</taxon>
        <taxon>Alteromonadales</taxon>
        <taxon>Pseudoalteromonadaceae</taxon>
        <taxon>Pseudoalteromonas</taxon>
    </lineage>
</organism>
<dbReference type="GO" id="GO:0008081">
    <property type="term" value="F:phosphoric diester hydrolase activity"/>
    <property type="evidence" value="ECO:0007669"/>
    <property type="project" value="UniProtKB-ARBA"/>
</dbReference>
<dbReference type="AlphaFoldDB" id="A0A975DL98"/>
<dbReference type="InterPro" id="IPR048437">
    <property type="entry name" value="MASE11"/>
</dbReference>
<dbReference type="InterPro" id="IPR037522">
    <property type="entry name" value="HD_GYP_dom"/>
</dbReference>
<keyword evidence="4" id="KW-1185">Reference proteome</keyword>
<dbReference type="Pfam" id="PF20969">
    <property type="entry name" value="MASE11"/>
    <property type="match status" value="1"/>
</dbReference>
<dbReference type="PROSITE" id="PS51832">
    <property type="entry name" value="HD_GYP"/>
    <property type="match status" value="1"/>
</dbReference>
<name>A0A975DL98_9GAMM</name>
<keyword evidence="1" id="KW-0812">Transmembrane</keyword>
<proteinExistence type="predicted"/>
<keyword evidence="1" id="KW-1133">Transmembrane helix</keyword>
<dbReference type="Proteomes" id="UP000664904">
    <property type="component" value="Plasmid unnamed5"/>
</dbReference>
<keyword evidence="1" id="KW-0472">Membrane</keyword>
<dbReference type="CDD" id="cd00077">
    <property type="entry name" value="HDc"/>
    <property type="match status" value="1"/>
</dbReference>
<evidence type="ECO:0000313" key="4">
    <source>
        <dbReference type="Proteomes" id="UP000664904"/>
    </source>
</evidence>
<evidence type="ECO:0000259" key="2">
    <source>
        <dbReference type="PROSITE" id="PS51832"/>
    </source>
</evidence>
<dbReference type="Pfam" id="PF13487">
    <property type="entry name" value="HD_5"/>
    <property type="match status" value="1"/>
</dbReference>
<dbReference type="InterPro" id="IPR052020">
    <property type="entry name" value="Cyclic_di-GMP/3'3'-cGAMP_PDE"/>
</dbReference>
<dbReference type="EMBL" id="CP072135">
    <property type="protein sequence ID" value="QTH73312.1"/>
    <property type="molecule type" value="Genomic_DNA"/>
</dbReference>
<evidence type="ECO:0000313" key="3">
    <source>
        <dbReference type="EMBL" id="QTH73312.1"/>
    </source>
</evidence>
<accession>A0A975DL98</accession>
<evidence type="ECO:0000256" key="1">
    <source>
        <dbReference type="SAM" id="Phobius"/>
    </source>
</evidence>
<dbReference type="SMART" id="SM00471">
    <property type="entry name" value="HDc"/>
    <property type="match status" value="1"/>
</dbReference>
<dbReference type="Gene3D" id="1.10.3210.10">
    <property type="entry name" value="Hypothetical protein af1432"/>
    <property type="match status" value="1"/>
</dbReference>
<feature type="transmembrane region" description="Helical" evidence="1">
    <location>
        <begin position="20"/>
        <end position="42"/>
    </location>
</feature>
<protein>
    <submittedName>
        <fullName evidence="3">HD domain-containing protein</fullName>
    </submittedName>
</protein>
<dbReference type="PANTHER" id="PTHR45228">
    <property type="entry name" value="CYCLIC DI-GMP PHOSPHODIESTERASE TM_0186-RELATED"/>
    <property type="match status" value="1"/>
</dbReference>
<dbReference type="SUPFAM" id="SSF109604">
    <property type="entry name" value="HD-domain/PDEase-like"/>
    <property type="match status" value="1"/>
</dbReference>
<feature type="domain" description="HD-GYP" evidence="2">
    <location>
        <begin position="189"/>
        <end position="399"/>
    </location>
</feature>
<sequence>MSHQIRSALDNTLPVWRMQIFRKLFGTLAITCVPVYFTSVYLCIQLGLYSMVVLDTISYAILVYILQSKTMSSTHRYALGCSLAYLIGNAFLYTVGPAGAGFMWLFAFAPLSAILLGKRAGYFALGLNVVSLVTIGVMFQLDLLRWAGLVDFSAIIWWVLTVNFLATNAMVTMSSGYLTNKLIESLGASLSSRQATIFGLAKLAEYRDNETGAHLLRMRQYAELLATERQKDRDAPIELDDDFIADINLSAILHDIGKVGVADSILLKPGKLTAEEFEQIKSHPVIGGQVIESLIKYAPSCGFLKMGKDIAAGHHEKWDGSGYPKGLKGEDIPLSARIVALVDVYDALTTPRCYKRPFSHFEARELILDGKGKHFDPKLVTCFLRIEDKFEAISSIAEE</sequence>
<dbReference type="PANTHER" id="PTHR45228:SF5">
    <property type="entry name" value="CYCLIC DI-GMP PHOSPHODIESTERASE VC_1348-RELATED"/>
    <property type="match status" value="1"/>
</dbReference>
<dbReference type="InterPro" id="IPR003607">
    <property type="entry name" value="HD/PDEase_dom"/>
</dbReference>
<gene>
    <name evidence="3" type="ORF">J5O05_21330</name>
</gene>
<dbReference type="KEGG" id="pxi:J5O05_21330"/>